<dbReference type="Gene3D" id="1.10.287.130">
    <property type="match status" value="1"/>
</dbReference>
<keyword evidence="7" id="KW-1133">Transmembrane helix</keyword>
<dbReference type="InterPro" id="IPR036890">
    <property type="entry name" value="HATPase_C_sf"/>
</dbReference>
<evidence type="ECO:0000256" key="4">
    <source>
        <dbReference type="ARBA" id="ARBA00022679"/>
    </source>
</evidence>
<sequence length="344" mass="38873">MFEKTRLKLTAWYLLIIMAVSFLFSLVIYRVADLELKRIGRRQHLFSERLRTEFFKPPLPKSMMMEEFNLPVDVNDVRKRIILTLIIVNSGILLVAGLSGYFLAGRTLAPIKDMVDEQNRFISDASHEFRTPLTSLKSAMEVHLRDKKLTLAQAKSLIAENIEDVNKLQSLSDALLQLAQYQKPNHQLIGEKLSVREIVLKAIKKIAYLAKKKNIMVKYRIEDAVIVGDKEGLTDLLVILLDNALKYSPPMKKVIVESKKTDGSVLLTVKDQGIGIDKKDFPYIFDRFYRSEASRSKTTADGYGLGLSIAKKIVQLHHGSISVDSKTGVGTTFIVHLPVKQSKS</sequence>
<dbReference type="InterPro" id="IPR005467">
    <property type="entry name" value="His_kinase_dom"/>
</dbReference>
<dbReference type="FunFam" id="3.30.565.10:FF:000006">
    <property type="entry name" value="Sensor histidine kinase WalK"/>
    <property type="match status" value="1"/>
</dbReference>
<gene>
    <name evidence="9" type="ORF">A3I51_05395</name>
</gene>
<feature type="transmembrane region" description="Helical" evidence="7">
    <location>
        <begin position="81"/>
        <end position="104"/>
    </location>
</feature>
<dbReference type="EC" id="2.7.13.3" evidence="2"/>
<dbReference type="SUPFAM" id="SSF47384">
    <property type="entry name" value="Homodimeric domain of signal transducing histidine kinase"/>
    <property type="match status" value="1"/>
</dbReference>
<dbReference type="PANTHER" id="PTHR45453">
    <property type="entry name" value="PHOSPHATE REGULON SENSOR PROTEIN PHOR"/>
    <property type="match status" value="1"/>
</dbReference>
<evidence type="ECO:0000256" key="2">
    <source>
        <dbReference type="ARBA" id="ARBA00012438"/>
    </source>
</evidence>
<keyword evidence="6" id="KW-0902">Two-component regulatory system</keyword>
<evidence type="ECO:0000313" key="9">
    <source>
        <dbReference type="EMBL" id="OGG32121.1"/>
    </source>
</evidence>
<dbReference type="InterPro" id="IPR050351">
    <property type="entry name" value="BphY/WalK/GraS-like"/>
</dbReference>
<dbReference type="Pfam" id="PF00512">
    <property type="entry name" value="HisKA"/>
    <property type="match status" value="1"/>
</dbReference>
<keyword evidence="7" id="KW-0812">Transmembrane</keyword>
<evidence type="ECO:0000259" key="8">
    <source>
        <dbReference type="PROSITE" id="PS50109"/>
    </source>
</evidence>
<feature type="transmembrane region" description="Helical" evidence="7">
    <location>
        <begin position="12"/>
        <end position="32"/>
    </location>
</feature>
<dbReference type="PANTHER" id="PTHR45453:SF1">
    <property type="entry name" value="PHOSPHATE REGULON SENSOR PROTEIN PHOR"/>
    <property type="match status" value="1"/>
</dbReference>
<dbReference type="Pfam" id="PF02518">
    <property type="entry name" value="HATPase_c"/>
    <property type="match status" value="1"/>
</dbReference>
<keyword evidence="4" id="KW-0808">Transferase</keyword>
<dbReference type="GO" id="GO:0016036">
    <property type="term" value="P:cellular response to phosphate starvation"/>
    <property type="evidence" value="ECO:0007669"/>
    <property type="project" value="TreeGrafter"/>
</dbReference>
<evidence type="ECO:0000256" key="3">
    <source>
        <dbReference type="ARBA" id="ARBA00022553"/>
    </source>
</evidence>
<feature type="domain" description="Histidine kinase" evidence="8">
    <location>
        <begin position="124"/>
        <end position="341"/>
    </location>
</feature>
<evidence type="ECO:0000256" key="7">
    <source>
        <dbReference type="SAM" id="Phobius"/>
    </source>
</evidence>
<evidence type="ECO:0000256" key="5">
    <source>
        <dbReference type="ARBA" id="ARBA00022777"/>
    </source>
</evidence>
<organism evidence="9 10">
    <name type="scientific">Candidatus Gottesmanbacteria bacterium RIFCSPLOWO2_02_FULL_38_8</name>
    <dbReference type="NCBI Taxonomy" id="1798397"/>
    <lineage>
        <taxon>Bacteria</taxon>
        <taxon>Candidatus Gottesmaniibacteriota</taxon>
    </lineage>
</organism>
<dbReference type="GO" id="GO:0000155">
    <property type="term" value="F:phosphorelay sensor kinase activity"/>
    <property type="evidence" value="ECO:0007669"/>
    <property type="project" value="InterPro"/>
</dbReference>
<evidence type="ECO:0000256" key="6">
    <source>
        <dbReference type="ARBA" id="ARBA00023012"/>
    </source>
</evidence>
<dbReference type="InterPro" id="IPR003661">
    <property type="entry name" value="HisK_dim/P_dom"/>
</dbReference>
<proteinExistence type="predicted"/>
<dbReference type="CDD" id="cd00082">
    <property type="entry name" value="HisKA"/>
    <property type="match status" value="1"/>
</dbReference>
<evidence type="ECO:0000313" key="10">
    <source>
        <dbReference type="Proteomes" id="UP000179209"/>
    </source>
</evidence>
<dbReference type="InterPro" id="IPR004358">
    <property type="entry name" value="Sig_transdc_His_kin-like_C"/>
</dbReference>
<dbReference type="InterPro" id="IPR003594">
    <property type="entry name" value="HATPase_dom"/>
</dbReference>
<dbReference type="PROSITE" id="PS50109">
    <property type="entry name" value="HIS_KIN"/>
    <property type="match status" value="1"/>
</dbReference>
<dbReference type="AlphaFoldDB" id="A0A1F6B5A3"/>
<keyword evidence="7" id="KW-0472">Membrane</keyword>
<dbReference type="Gene3D" id="3.30.565.10">
    <property type="entry name" value="Histidine kinase-like ATPase, C-terminal domain"/>
    <property type="match status" value="1"/>
</dbReference>
<comment type="caution">
    <text evidence="9">The sequence shown here is derived from an EMBL/GenBank/DDBJ whole genome shotgun (WGS) entry which is preliminary data.</text>
</comment>
<dbReference type="SMART" id="SM00388">
    <property type="entry name" value="HisKA"/>
    <property type="match status" value="1"/>
</dbReference>
<accession>A0A1F6B5A3</accession>
<dbReference type="PRINTS" id="PR00344">
    <property type="entry name" value="BCTRLSENSOR"/>
</dbReference>
<dbReference type="InterPro" id="IPR036097">
    <property type="entry name" value="HisK_dim/P_sf"/>
</dbReference>
<dbReference type="EMBL" id="MFKA01000027">
    <property type="protein sequence ID" value="OGG32121.1"/>
    <property type="molecule type" value="Genomic_DNA"/>
</dbReference>
<comment type="catalytic activity">
    <reaction evidence="1">
        <text>ATP + protein L-histidine = ADP + protein N-phospho-L-histidine.</text>
        <dbReference type="EC" id="2.7.13.3"/>
    </reaction>
</comment>
<name>A0A1F6B5A3_9BACT</name>
<dbReference type="Proteomes" id="UP000179209">
    <property type="component" value="Unassembled WGS sequence"/>
</dbReference>
<protein>
    <recommendedName>
        <fullName evidence="2">histidine kinase</fullName>
        <ecNumber evidence="2">2.7.13.3</ecNumber>
    </recommendedName>
</protein>
<reference evidence="9 10" key="1">
    <citation type="journal article" date="2016" name="Nat. Commun.">
        <title>Thousands of microbial genomes shed light on interconnected biogeochemical processes in an aquifer system.</title>
        <authorList>
            <person name="Anantharaman K."/>
            <person name="Brown C.T."/>
            <person name="Hug L.A."/>
            <person name="Sharon I."/>
            <person name="Castelle C.J."/>
            <person name="Probst A.J."/>
            <person name="Thomas B.C."/>
            <person name="Singh A."/>
            <person name="Wilkins M.J."/>
            <person name="Karaoz U."/>
            <person name="Brodie E.L."/>
            <person name="Williams K.H."/>
            <person name="Hubbard S.S."/>
            <person name="Banfield J.F."/>
        </authorList>
    </citation>
    <scope>NUCLEOTIDE SEQUENCE [LARGE SCALE GENOMIC DNA]</scope>
</reference>
<keyword evidence="5" id="KW-0418">Kinase</keyword>
<dbReference type="GO" id="GO:0004721">
    <property type="term" value="F:phosphoprotein phosphatase activity"/>
    <property type="evidence" value="ECO:0007669"/>
    <property type="project" value="TreeGrafter"/>
</dbReference>
<evidence type="ECO:0000256" key="1">
    <source>
        <dbReference type="ARBA" id="ARBA00000085"/>
    </source>
</evidence>
<keyword evidence="3" id="KW-0597">Phosphoprotein</keyword>
<dbReference type="GO" id="GO:0005886">
    <property type="term" value="C:plasma membrane"/>
    <property type="evidence" value="ECO:0007669"/>
    <property type="project" value="TreeGrafter"/>
</dbReference>
<dbReference type="SMART" id="SM00387">
    <property type="entry name" value="HATPase_c"/>
    <property type="match status" value="1"/>
</dbReference>
<dbReference type="SUPFAM" id="SSF55874">
    <property type="entry name" value="ATPase domain of HSP90 chaperone/DNA topoisomerase II/histidine kinase"/>
    <property type="match status" value="1"/>
</dbReference>